<sequence>MWRGEAGQSGDAAGCGAVRRNRSGMRRDWVPGGGTGWGAAGPGKARVWVENGLVAELLMVEWG</sequence>
<organism evidence="2 3">
    <name type="scientific">Actinoplanes couchii</name>
    <dbReference type="NCBI Taxonomy" id="403638"/>
    <lineage>
        <taxon>Bacteria</taxon>
        <taxon>Bacillati</taxon>
        <taxon>Actinomycetota</taxon>
        <taxon>Actinomycetes</taxon>
        <taxon>Micromonosporales</taxon>
        <taxon>Micromonosporaceae</taxon>
        <taxon>Actinoplanes</taxon>
    </lineage>
</organism>
<evidence type="ECO:0000256" key="1">
    <source>
        <dbReference type="SAM" id="MobiDB-lite"/>
    </source>
</evidence>
<feature type="compositionally biased region" description="Gly residues" evidence="1">
    <location>
        <begin position="31"/>
        <end position="41"/>
    </location>
</feature>
<feature type="region of interest" description="Disordered" evidence="1">
    <location>
        <begin position="1"/>
        <end position="41"/>
    </location>
</feature>
<protein>
    <submittedName>
        <fullName evidence="2">Uncharacterized protein</fullName>
    </submittedName>
</protein>
<dbReference type="EMBL" id="BOMG01000070">
    <property type="protein sequence ID" value="GID57212.1"/>
    <property type="molecule type" value="Genomic_DNA"/>
</dbReference>
<dbReference type="Proteomes" id="UP000612282">
    <property type="component" value="Unassembled WGS sequence"/>
</dbReference>
<gene>
    <name evidence="2" type="ORF">Aco03nite_056160</name>
</gene>
<name>A0ABQ3XFF3_9ACTN</name>
<comment type="caution">
    <text evidence="2">The sequence shown here is derived from an EMBL/GenBank/DDBJ whole genome shotgun (WGS) entry which is preliminary data.</text>
</comment>
<keyword evidence="3" id="KW-1185">Reference proteome</keyword>
<evidence type="ECO:0000313" key="2">
    <source>
        <dbReference type="EMBL" id="GID57212.1"/>
    </source>
</evidence>
<accession>A0ABQ3XFF3</accession>
<evidence type="ECO:0000313" key="3">
    <source>
        <dbReference type="Proteomes" id="UP000612282"/>
    </source>
</evidence>
<proteinExistence type="predicted"/>
<reference evidence="2 3" key="1">
    <citation type="submission" date="2021-01" db="EMBL/GenBank/DDBJ databases">
        <title>Whole genome shotgun sequence of Actinoplanes couchii NBRC 106145.</title>
        <authorList>
            <person name="Komaki H."/>
            <person name="Tamura T."/>
        </authorList>
    </citation>
    <scope>NUCLEOTIDE SEQUENCE [LARGE SCALE GENOMIC DNA]</scope>
    <source>
        <strain evidence="2 3">NBRC 106145</strain>
    </source>
</reference>